<keyword evidence="1" id="KW-0472">Membrane</keyword>
<keyword evidence="1" id="KW-1133">Transmembrane helix</keyword>
<dbReference type="RefSeq" id="WP_235056683.1">
    <property type="nucleotide sequence ID" value="NZ_JAKFHA010000028.1"/>
</dbReference>
<reference evidence="2" key="1">
    <citation type="submission" date="2022-01" db="EMBL/GenBank/DDBJ databases">
        <title>Genome-Based Taxonomic Classification of the Phylum Actinobacteria.</title>
        <authorList>
            <person name="Gao Y."/>
        </authorList>
    </citation>
    <scope>NUCLEOTIDE SEQUENCE</scope>
    <source>
        <strain evidence="2">KLBMP 8922</strain>
    </source>
</reference>
<comment type="caution">
    <text evidence="2">The sequence shown here is derived from an EMBL/GenBank/DDBJ whole genome shotgun (WGS) entry which is preliminary data.</text>
</comment>
<evidence type="ECO:0000313" key="2">
    <source>
        <dbReference type="EMBL" id="MCF2531966.1"/>
    </source>
</evidence>
<dbReference type="Proteomes" id="UP001165378">
    <property type="component" value="Unassembled WGS sequence"/>
</dbReference>
<evidence type="ECO:0000256" key="1">
    <source>
        <dbReference type="SAM" id="Phobius"/>
    </source>
</evidence>
<feature type="transmembrane region" description="Helical" evidence="1">
    <location>
        <begin position="21"/>
        <end position="43"/>
    </location>
</feature>
<keyword evidence="3" id="KW-1185">Reference proteome</keyword>
<dbReference type="EMBL" id="JAKFHA010000028">
    <property type="protein sequence ID" value="MCF2531966.1"/>
    <property type="molecule type" value="Genomic_DNA"/>
</dbReference>
<proteinExistence type="predicted"/>
<evidence type="ECO:0000313" key="3">
    <source>
        <dbReference type="Proteomes" id="UP001165378"/>
    </source>
</evidence>
<protein>
    <recommendedName>
        <fullName evidence="4">PH domain-containing protein</fullName>
    </recommendedName>
</protein>
<dbReference type="AlphaFoldDB" id="A0AA41Q766"/>
<organism evidence="2 3">
    <name type="scientific">Yinghuangia soli</name>
    <dbReference type="NCBI Taxonomy" id="2908204"/>
    <lineage>
        <taxon>Bacteria</taxon>
        <taxon>Bacillati</taxon>
        <taxon>Actinomycetota</taxon>
        <taxon>Actinomycetes</taxon>
        <taxon>Kitasatosporales</taxon>
        <taxon>Streptomycetaceae</taxon>
        <taxon>Yinghuangia</taxon>
    </lineage>
</organism>
<name>A0AA41Q766_9ACTN</name>
<feature type="transmembrane region" description="Helical" evidence="1">
    <location>
        <begin position="49"/>
        <end position="70"/>
    </location>
</feature>
<evidence type="ECO:0008006" key="4">
    <source>
        <dbReference type="Google" id="ProtNLM"/>
    </source>
</evidence>
<keyword evidence="1" id="KW-0812">Transmembrane</keyword>
<accession>A0AA41Q766</accession>
<sequence>MQPTAGETSHELPVRWTRTDATLTVLGAVIVCGAIAAAVAGALSTGGGVAAVVLAALVGLLLVFSGTTAFHGPPTRHRFDAAGVTLVRGRWRGRTRDDLIPWADIEAVVVWKQRGSNWVGVVATEDYRRRTGRGQGRLDQHIDGLLGHAVSGTTLPWDGPDHELRSLYAAVAALAPDVPCLDPTDGTHWSPRPPKP</sequence>
<gene>
    <name evidence="2" type="ORF">LZ495_32785</name>
</gene>